<keyword evidence="3" id="KW-1185">Reference proteome</keyword>
<proteinExistence type="predicted"/>
<name>A0ABY0H3M5_9PEZI</name>
<feature type="compositionally biased region" description="Acidic residues" evidence="1">
    <location>
        <begin position="277"/>
        <end position="309"/>
    </location>
</feature>
<evidence type="ECO:0000256" key="1">
    <source>
        <dbReference type="SAM" id="MobiDB-lite"/>
    </source>
</evidence>
<evidence type="ECO:0000313" key="3">
    <source>
        <dbReference type="Proteomes" id="UP000294003"/>
    </source>
</evidence>
<organism evidence="2 3">
    <name type="scientific">Monosporascus cannonballus</name>
    <dbReference type="NCBI Taxonomy" id="155416"/>
    <lineage>
        <taxon>Eukaryota</taxon>
        <taxon>Fungi</taxon>
        <taxon>Dikarya</taxon>
        <taxon>Ascomycota</taxon>
        <taxon>Pezizomycotina</taxon>
        <taxon>Sordariomycetes</taxon>
        <taxon>Xylariomycetidae</taxon>
        <taxon>Xylariales</taxon>
        <taxon>Xylariales incertae sedis</taxon>
        <taxon>Monosporascus</taxon>
    </lineage>
</organism>
<gene>
    <name evidence="2" type="ORF">DL762_005867</name>
</gene>
<evidence type="ECO:0000313" key="2">
    <source>
        <dbReference type="EMBL" id="RYO83997.1"/>
    </source>
</evidence>
<feature type="region of interest" description="Disordered" evidence="1">
    <location>
        <begin position="276"/>
        <end position="309"/>
    </location>
</feature>
<dbReference type="Proteomes" id="UP000294003">
    <property type="component" value="Unassembled WGS sequence"/>
</dbReference>
<accession>A0ABY0H3M5</accession>
<protein>
    <recommendedName>
        <fullName evidence="4">HNH nuclease domain-containing protein</fullName>
    </recommendedName>
</protein>
<sequence length="309" mass="36283">MDAPQQDSLFFKLFPLEIRRRIYEEYADDYLWNIMPIDLTENDNRTHFRAGSWVSPYPPLLLACKRLAREARPILQHPFVEHTLLYAVGSFQPPPVRKLRLELRHRFEYPGDSVNHQLQPGLDILFPDRAKLPATEVNIIFPYLEWIRFVPWEQKDLLGHYVEFLRSLHTLEKVKASRFYHPEWLQFLKQELSGITVKGDGREWEEDLDLGQDDCAWGYDWSSGRGSGRDKGWCIDSGSRDVDMALEREYAWGINSGSWGVDIAVERDYADVYFQDNDYDDDYDEDSDENNNDDDSKDGGDDESMDWEP</sequence>
<reference evidence="2 3" key="1">
    <citation type="submission" date="2018-06" db="EMBL/GenBank/DDBJ databases">
        <title>Complete Genomes of Monosporascus.</title>
        <authorList>
            <person name="Robinson A.J."/>
            <person name="Natvig D.O."/>
        </authorList>
    </citation>
    <scope>NUCLEOTIDE SEQUENCE [LARGE SCALE GENOMIC DNA]</scope>
    <source>
        <strain evidence="2 3">CBS 609.92</strain>
    </source>
</reference>
<comment type="caution">
    <text evidence="2">The sequence shown here is derived from an EMBL/GenBank/DDBJ whole genome shotgun (WGS) entry which is preliminary data.</text>
</comment>
<dbReference type="EMBL" id="QJNS01000174">
    <property type="protein sequence ID" value="RYO83997.1"/>
    <property type="molecule type" value="Genomic_DNA"/>
</dbReference>
<evidence type="ECO:0008006" key="4">
    <source>
        <dbReference type="Google" id="ProtNLM"/>
    </source>
</evidence>